<keyword evidence="1" id="KW-0328">Glycosyltransferase</keyword>
<dbReference type="Pfam" id="PF04577">
    <property type="entry name" value="Glyco_transf_61"/>
    <property type="match status" value="1"/>
</dbReference>
<accession>A0A345EI61</accession>
<reference evidence="5 6" key="1">
    <citation type="submission" date="2018-07" db="EMBL/GenBank/DDBJ databases">
        <title>Genome sequences of Haloplanus sp. CBA1112.</title>
        <authorList>
            <person name="Kim Y.B."/>
            <person name="Roh S.W."/>
        </authorList>
    </citation>
    <scope>NUCLEOTIDE SEQUENCE [LARGE SCALE GENOMIC DNA]</scope>
    <source>
        <strain evidence="5 6">CBA1112</strain>
    </source>
</reference>
<dbReference type="PANTHER" id="PTHR20961">
    <property type="entry name" value="GLYCOSYLTRANSFERASE"/>
    <property type="match status" value="1"/>
</dbReference>
<protein>
    <submittedName>
        <fullName evidence="5">Glycosyltransferase family 61 protein</fullName>
    </submittedName>
</protein>
<evidence type="ECO:0000256" key="1">
    <source>
        <dbReference type="ARBA" id="ARBA00022676"/>
    </source>
</evidence>
<dbReference type="InterPro" id="IPR049625">
    <property type="entry name" value="Glyco_transf_61_cat"/>
</dbReference>
<dbReference type="Proteomes" id="UP000252985">
    <property type="component" value="Chromosome"/>
</dbReference>
<keyword evidence="3" id="KW-0325">Glycoprotein</keyword>
<organism evidence="5 6">
    <name type="scientific">Haloplanus rubicundus</name>
    <dbReference type="NCBI Taxonomy" id="1547898"/>
    <lineage>
        <taxon>Archaea</taxon>
        <taxon>Methanobacteriati</taxon>
        <taxon>Methanobacteriota</taxon>
        <taxon>Stenosarchaea group</taxon>
        <taxon>Halobacteria</taxon>
        <taxon>Halobacteriales</taxon>
        <taxon>Haloferacaceae</taxon>
        <taxon>Haloplanus</taxon>
    </lineage>
</organism>
<dbReference type="InterPro" id="IPR007657">
    <property type="entry name" value="Glycosyltransferase_61"/>
</dbReference>
<evidence type="ECO:0000256" key="2">
    <source>
        <dbReference type="ARBA" id="ARBA00022679"/>
    </source>
</evidence>
<evidence type="ECO:0000313" key="6">
    <source>
        <dbReference type="Proteomes" id="UP000252985"/>
    </source>
</evidence>
<evidence type="ECO:0000259" key="4">
    <source>
        <dbReference type="Pfam" id="PF04577"/>
    </source>
</evidence>
<dbReference type="EMBL" id="CP031148">
    <property type="protein sequence ID" value="AXG11883.1"/>
    <property type="molecule type" value="Genomic_DNA"/>
</dbReference>
<keyword evidence="2 5" id="KW-0808">Transferase</keyword>
<evidence type="ECO:0000313" key="5">
    <source>
        <dbReference type="EMBL" id="AXG11883.1"/>
    </source>
</evidence>
<dbReference type="KEGG" id="haq:DU484_15410"/>
<gene>
    <name evidence="5" type="ORF">DU484_15410</name>
</gene>
<dbReference type="GO" id="GO:0016757">
    <property type="term" value="F:glycosyltransferase activity"/>
    <property type="evidence" value="ECO:0007669"/>
    <property type="project" value="UniProtKB-KW"/>
</dbReference>
<evidence type="ECO:0000256" key="3">
    <source>
        <dbReference type="ARBA" id="ARBA00023180"/>
    </source>
</evidence>
<proteinExistence type="predicted"/>
<sequence>MWPPTDISYRKFRRKVAADGLRSTLVSAADLVFRKKVGRSVVDPLLDSGVLRTVSRAELVTRARRTHSLGDGAGTLSPPFVADIGPGYVLPTTGLSLTDSLEIVEETAAAPDHARQATMACLSRQAFFGDRSVLFDILSGDRSALESDATPVGTVLPLSPRYPNYYHWLVETVPKVRYAEAYERETGADVTLLVPDGVPPYADETLDLLDWPQDKITRAAAPVYRAEQLLVPSFPEPRIDDYRWLRSRILGALSERPSSSTGASNVYVSRSNAVERRVVNEPAVVSMLRAYGFESYNLEEQSVATNARLFAEADLVVAPHGAGLADIVFAEDCTVVELFGSKVKQPYELLAETLDLEYERLVCEPRSTDIVVDVEALEAMVSDLSTA</sequence>
<name>A0A345EI61_9EURY</name>
<feature type="domain" description="Glycosyltransferase 61 catalytic" evidence="4">
    <location>
        <begin position="165"/>
        <end position="336"/>
    </location>
</feature>
<dbReference type="AlphaFoldDB" id="A0A345EI61"/>